<gene>
    <name evidence="8" type="primary">comA_1</name>
    <name evidence="8" type="ORF">NCTC13076_00025</name>
</gene>
<keyword evidence="2" id="KW-0805">Transcription regulation</keyword>
<dbReference type="Gene3D" id="3.40.50.2300">
    <property type="match status" value="1"/>
</dbReference>
<keyword evidence="4" id="KW-0804">Transcription</keyword>
<dbReference type="Pfam" id="PF00072">
    <property type="entry name" value="Response_reg"/>
    <property type="match status" value="1"/>
</dbReference>
<dbReference type="SMART" id="SM00421">
    <property type="entry name" value="HTH_LUXR"/>
    <property type="match status" value="1"/>
</dbReference>
<reference evidence="8 9" key="1">
    <citation type="submission" date="2018-06" db="EMBL/GenBank/DDBJ databases">
        <authorList>
            <consortium name="Pathogen Informatics"/>
            <person name="Doyle S."/>
        </authorList>
    </citation>
    <scope>NUCLEOTIDE SEQUENCE [LARGE SCALE GENOMIC DNA]</scope>
    <source>
        <strain evidence="8 9">NCTC13076</strain>
    </source>
</reference>
<evidence type="ECO:0000313" key="8">
    <source>
        <dbReference type="EMBL" id="SPY31865.1"/>
    </source>
</evidence>
<dbReference type="GeneID" id="83861430"/>
<accession>A0A2X1YJA4</accession>
<keyword evidence="1 5" id="KW-0597">Phosphoprotein</keyword>
<dbReference type="InterPro" id="IPR039420">
    <property type="entry name" value="WalR-like"/>
</dbReference>
<dbReference type="Gene3D" id="1.10.10.10">
    <property type="entry name" value="Winged helix-like DNA-binding domain superfamily/Winged helix DNA-binding domain"/>
    <property type="match status" value="1"/>
</dbReference>
<dbReference type="InterPro" id="IPR016032">
    <property type="entry name" value="Sig_transdc_resp-reg_C-effctor"/>
</dbReference>
<proteinExistence type="predicted"/>
<dbReference type="InterPro" id="IPR036388">
    <property type="entry name" value="WH-like_DNA-bd_sf"/>
</dbReference>
<protein>
    <submittedName>
        <fullName evidence="8">Competence protein A</fullName>
    </submittedName>
</protein>
<dbReference type="EMBL" id="UATM01000002">
    <property type="protein sequence ID" value="SPY31865.1"/>
    <property type="molecule type" value="Genomic_DNA"/>
</dbReference>
<dbReference type="GO" id="GO:0003677">
    <property type="term" value="F:DNA binding"/>
    <property type="evidence" value="ECO:0007669"/>
    <property type="project" value="UniProtKB-KW"/>
</dbReference>
<feature type="modified residue" description="4-aspartylphosphate" evidence="5">
    <location>
        <position position="53"/>
    </location>
</feature>
<dbReference type="PROSITE" id="PS50110">
    <property type="entry name" value="RESPONSE_REGULATORY"/>
    <property type="match status" value="1"/>
</dbReference>
<feature type="domain" description="Response regulatory" evidence="7">
    <location>
        <begin position="2"/>
        <end position="122"/>
    </location>
</feature>
<dbReference type="InterPro" id="IPR001789">
    <property type="entry name" value="Sig_transdc_resp-reg_receiver"/>
</dbReference>
<dbReference type="InterPro" id="IPR000792">
    <property type="entry name" value="Tscrpt_reg_LuxR_C"/>
</dbReference>
<dbReference type="PRINTS" id="PR00038">
    <property type="entry name" value="HTHLUXR"/>
</dbReference>
<dbReference type="Proteomes" id="UP000250070">
    <property type="component" value="Unassembled WGS sequence"/>
</dbReference>
<dbReference type="Pfam" id="PF00196">
    <property type="entry name" value="GerE"/>
    <property type="match status" value="1"/>
</dbReference>
<dbReference type="GO" id="GO:0006355">
    <property type="term" value="P:regulation of DNA-templated transcription"/>
    <property type="evidence" value="ECO:0007669"/>
    <property type="project" value="InterPro"/>
</dbReference>
<sequence>MKILLIDDHTMFSNSLKYSLEREEEIDIVDLIDDIFNLGSILEKKEYDIILMDINLSKMKGNKDGLEVANEILIKYPKQKIVMLTGYDLIGFEEKAKKIGTKGFICKDENIKVLVKKLNDVVNGELIFNANTNLNYDLTEREIEIINLYCSGLTRMEVAKECNICKSSLATALNRIYEKLGVRNYQEMVHIAMKYGYVKPVYFK</sequence>
<dbReference type="SUPFAM" id="SSF46894">
    <property type="entry name" value="C-terminal effector domain of the bipartite response regulators"/>
    <property type="match status" value="1"/>
</dbReference>
<dbReference type="SUPFAM" id="SSF52172">
    <property type="entry name" value="CheY-like"/>
    <property type="match status" value="1"/>
</dbReference>
<dbReference type="CDD" id="cd17535">
    <property type="entry name" value="REC_NarL-like"/>
    <property type="match status" value="1"/>
</dbReference>
<evidence type="ECO:0000256" key="4">
    <source>
        <dbReference type="ARBA" id="ARBA00023163"/>
    </source>
</evidence>
<evidence type="ECO:0000256" key="5">
    <source>
        <dbReference type="PROSITE-ProRule" id="PRU00169"/>
    </source>
</evidence>
<keyword evidence="3" id="KW-0238">DNA-binding</keyword>
<name>A0A2X1YJA4_9FIRM</name>
<dbReference type="PANTHER" id="PTHR43214">
    <property type="entry name" value="TWO-COMPONENT RESPONSE REGULATOR"/>
    <property type="match status" value="1"/>
</dbReference>
<evidence type="ECO:0000259" key="7">
    <source>
        <dbReference type="PROSITE" id="PS50110"/>
    </source>
</evidence>
<dbReference type="SMART" id="SM00448">
    <property type="entry name" value="REC"/>
    <property type="match status" value="1"/>
</dbReference>
<dbReference type="OrthoDB" id="188043at2"/>
<evidence type="ECO:0000256" key="2">
    <source>
        <dbReference type="ARBA" id="ARBA00023015"/>
    </source>
</evidence>
<dbReference type="GO" id="GO:0000160">
    <property type="term" value="P:phosphorelay signal transduction system"/>
    <property type="evidence" value="ECO:0007669"/>
    <property type="project" value="InterPro"/>
</dbReference>
<dbReference type="InterPro" id="IPR011006">
    <property type="entry name" value="CheY-like_superfamily"/>
</dbReference>
<dbReference type="PROSITE" id="PS50043">
    <property type="entry name" value="HTH_LUXR_2"/>
    <property type="match status" value="1"/>
</dbReference>
<evidence type="ECO:0000259" key="6">
    <source>
        <dbReference type="PROSITE" id="PS50043"/>
    </source>
</evidence>
<evidence type="ECO:0000256" key="3">
    <source>
        <dbReference type="ARBA" id="ARBA00023125"/>
    </source>
</evidence>
<dbReference type="AlphaFoldDB" id="A0A2X1YJA4"/>
<organism evidence="8 9">
    <name type="scientific">Peptoniphilus harei</name>
    <dbReference type="NCBI Taxonomy" id="54005"/>
    <lineage>
        <taxon>Bacteria</taxon>
        <taxon>Bacillati</taxon>
        <taxon>Bacillota</taxon>
        <taxon>Tissierellia</taxon>
        <taxon>Tissierellales</taxon>
        <taxon>Peptoniphilaceae</taxon>
        <taxon>Peptoniphilus</taxon>
    </lineage>
</organism>
<feature type="domain" description="HTH luxR-type" evidence="6">
    <location>
        <begin position="131"/>
        <end position="196"/>
    </location>
</feature>
<evidence type="ECO:0000313" key="9">
    <source>
        <dbReference type="Proteomes" id="UP000250070"/>
    </source>
</evidence>
<dbReference type="InterPro" id="IPR058245">
    <property type="entry name" value="NreC/VraR/RcsB-like_REC"/>
</dbReference>
<evidence type="ECO:0000256" key="1">
    <source>
        <dbReference type="ARBA" id="ARBA00022553"/>
    </source>
</evidence>
<dbReference type="RefSeq" id="WP_033647560.1">
    <property type="nucleotide sequence ID" value="NZ_CP068103.1"/>
</dbReference>